<dbReference type="InterPro" id="IPR036868">
    <property type="entry name" value="TusA-like_sf"/>
</dbReference>
<protein>
    <submittedName>
        <fullName evidence="2">Redox protein, regulator of disulfide bond formation</fullName>
    </submittedName>
</protein>
<feature type="domain" description="UPF0033" evidence="1">
    <location>
        <begin position="13"/>
        <end position="69"/>
    </location>
</feature>
<evidence type="ECO:0000313" key="3">
    <source>
        <dbReference type="Proteomes" id="UP000189443"/>
    </source>
</evidence>
<organism evidence="2 3">
    <name type="scientific">Streptomyces pactum</name>
    <dbReference type="NCBI Taxonomy" id="68249"/>
    <lineage>
        <taxon>Bacteria</taxon>
        <taxon>Bacillati</taxon>
        <taxon>Actinomycetota</taxon>
        <taxon>Actinomycetes</taxon>
        <taxon>Kitasatosporales</taxon>
        <taxon>Streptomycetaceae</taxon>
        <taxon>Streptomyces</taxon>
    </lineage>
</organism>
<dbReference type="InterPro" id="IPR001455">
    <property type="entry name" value="TusA-like"/>
</dbReference>
<dbReference type="RefSeq" id="WP_055421339.1">
    <property type="nucleotide sequence ID" value="NZ_CP019724.1"/>
</dbReference>
<evidence type="ECO:0000313" key="2">
    <source>
        <dbReference type="EMBL" id="AQS65954.1"/>
    </source>
</evidence>
<name>A0A1S6J2G7_9ACTN</name>
<accession>A0A1S6J2G7</accession>
<dbReference type="Proteomes" id="UP000189443">
    <property type="component" value="Chromosome"/>
</dbReference>
<proteinExistence type="predicted"/>
<evidence type="ECO:0000259" key="1">
    <source>
        <dbReference type="Pfam" id="PF01206"/>
    </source>
</evidence>
<dbReference type="SUPFAM" id="SSF64307">
    <property type="entry name" value="SirA-like"/>
    <property type="match status" value="1"/>
</dbReference>
<dbReference type="Pfam" id="PF01206">
    <property type="entry name" value="TusA"/>
    <property type="match status" value="1"/>
</dbReference>
<dbReference type="CDD" id="cd00291">
    <property type="entry name" value="SirA_YedF_YeeD"/>
    <property type="match status" value="1"/>
</dbReference>
<keyword evidence="3" id="KW-1185">Reference proteome</keyword>
<dbReference type="KEGG" id="spac:B1H29_02485"/>
<sequence>MSTMNPDTPTPDITVDGTGLLCVTLLLRLRKEIDDAVPGTVVHVIATDPAAPLDLPAWCHMTGHHYLGPVPGNRPVFALRLASDALPTRADAPWHPVTTQ</sequence>
<dbReference type="EMBL" id="CP019724">
    <property type="protein sequence ID" value="AQS65954.1"/>
    <property type="molecule type" value="Genomic_DNA"/>
</dbReference>
<dbReference type="AlphaFoldDB" id="A0A1S6J2G7"/>
<dbReference type="Gene3D" id="3.30.110.40">
    <property type="entry name" value="TusA-like domain"/>
    <property type="match status" value="1"/>
</dbReference>
<gene>
    <name evidence="2" type="ORF">B1H29_02485</name>
</gene>
<reference evidence="2 3" key="1">
    <citation type="submission" date="2017-02" db="EMBL/GenBank/DDBJ databases">
        <title>Streptomyces pactum ACT12 Genome sequencing and assembly.</title>
        <authorList>
            <person name="Xue Q."/>
            <person name="Yan X."/>
            <person name="Jia L."/>
            <person name="Yan H."/>
        </authorList>
    </citation>
    <scope>NUCLEOTIDE SEQUENCE [LARGE SCALE GENOMIC DNA]</scope>
    <source>
        <strain evidence="2 3">ACT12</strain>
    </source>
</reference>
<dbReference type="OrthoDB" id="8636759at2"/>